<dbReference type="SUPFAM" id="SSF54197">
    <property type="entry name" value="HIT-like"/>
    <property type="match status" value="1"/>
</dbReference>
<name>A0A8J2Y558_9PROT</name>
<dbReference type="Gene3D" id="3.30.428.10">
    <property type="entry name" value="HIT-like"/>
    <property type="match status" value="1"/>
</dbReference>
<reference evidence="3" key="1">
    <citation type="journal article" date="2014" name="Int. J. Syst. Evol. Microbiol.">
        <title>Complete genome sequence of Corynebacterium casei LMG S-19264T (=DSM 44701T), isolated from a smear-ripened cheese.</title>
        <authorList>
            <consortium name="US DOE Joint Genome Institute (JGI-PGF)"/>
            <person name="Walter F."/>
            <person name="Albersmeier A."/>
            <person name="Kalinowski J."/>
            <person name="Ruckert C."/>
        </authorList>
    </citation>
    <scope>NUCLEOTIDE SEQUENCE</scope>
    <source>
        <strain evidence="3">CGMCC 1.12921</strain>
    </source>
</reference>
<evidence type="ECO:0000259" key="2">
    <source>
        <dbReference type="PROSITE" id="PS51084"/>
    </source>
</evidence>
<dbReference type="GO" id="GO:0003824">
    <property type="term" value="F:catalytic activity"/>
    <property type="evidence" value="ECO:0007669"/>
    <property type="project" value="InterPro"/>
</dbReference>
<dbReference type="Pfam" id="PF01230">
    <property type="entry name" value="HIT"/>
    <property type="match status" value="1"/>
</dbReference>
<feature type="domain" description="HIT" evidence="2">
    <location>
        <begin position="36"/>
        <end position="105"/>
    </location>
</feature>
<sequence length="147" mass="16194">MARFDLDERLDADTLPGGMLQLCMLRVMDDARFDWIVMVPRRAGLSELHDLPPPLRAILMEEIVGVSDRLKAATAAKKINVAMFGNMVPQLHIHVIARHENDAAWPGGAVGFGTRAPMDEAARKEKLDRLMPVLRPGLNTGSPSALF</sequence>
<comment type="caution">
    <text evidence="1">Lacks conserved residue(s) required for the propagation of feature annotation.</text>
</comment>
<organism evidence="3 4">
    <name type="scientific">Aquisalinus flavus</name>
    <dbReference type="NCBI Taxonomy" id="1526572"/>
    <lineage>
        <taxon>Bacteria</taxon>
        <taxon>Pseudomonadati</taxon>
        <taxon>Pseudomonadota</taxon>
        <taxon>Alphaproteobacteria</taxon>
        <taxon>Parvularculales</taxon>
        <taxon>Parvularculaceae</taxon>
        <taxon>Aquisalinus</taxon>
    </lineage>
</organism>
<dbReference type="PIRSF" id="PIRSF000714">
    <property type="entry name" value="HIT"/>
    <property type="match status" value="1"/>
</dbReference>
<dbReference type="RefSeq" id="WP_188158831.1">
    <property type="nucleotide sequence ID" value="NZ_BMGH01000001.1"/>
</dbReference>
<dbReference type="InterPro" id="IPR026026">
    <property type="entry name" value="HIT_Hint"/>
</dbReference>
<keyword evidence="4" id="KW-1185">Reference proteome</keyword>
<dbReference type="Proteomes" id="UP000613582">
    <property type="component" value="Unassembled WGS sequence"/>
</dbReference>
<evidence type="ECO:0000313" key="3">
    <source>
        <dbReference type="EMBL" id="GGD08783.1"/>
    </source>
</evidence>
<protein>
    <recommendedName>
        <fullName evidence="2">HIT domain-containing protein</fullName>
    </recommendedName>
</protein>
<dbReference type="AlphaFoldDB" id="A0A8J2Y558"/>
<dbReference type="PROSITE" id="PS51084">
    <property type="entry name" value="HIT_2"/>
    <property type="match status" value="1"/>
</dbReference>
<proteinExistence type="predicted"/>
<dbReference type="InterPro" id="IPR011146">
    <property type="entry name" value="HIT-like"/>
</dbReference>
<dbReference type="EMBL" id="BMGH01000001">
    <property type="protein sequence ID" value="GGD08783.1"/>
    <property type="molecule type" value="Genomic_DNA"/>
</dbReference>
<dbReference type="InterPro" id="IPR036265">
    <property type="entry name" value="HIT-like_sf"/>
</dbReference>
<comment type="caution">
    <text evidence="3">The sequence shown here is derived from an EMBL/GenBank/DDBJ whole genome shotgun (WGS) entry which is preliminary data.</text>
</comment>
<evidence type="ECO:0000313" key="4">
    <source>
        <dbReference type="Proteomes" id="UP000613582"/>
    </source>
</evidence>
<evidence type="ECO:0000256" key="1">
    <source>
        <dbReference type="PROSITE-ProRule" id="PRU00464"/>
    </source>
</evidence>
<gene>
    <name evidence="3" type="ORF">GCM10011342_17000</name>
</gene>
<accession>A0A8J2Y558</accession>
<reference evidence="3" key="2">
    <citation type="submission" date="2020-09" db="EMBL/GenBank/DDBJ databases">
        <authorList>
            <person name="Sun Q."/>
            <person name="Zhou Y."/>
        </authorList>
    </citation>
    <scope>NUCLEOTIDE SEQUENCE</scope>
    <source>
        <strain evidence="3">CGMCC 1.12921</strain>
    </source>
</reference>